<feature type="compositionally biased region" description="Low complexity" evidence="1">
    <location>
        <begin position="38"/>
        <end position="50"/>
    </location>
</feature>
<accession>A0AA88PGM1</accession>
<evidence type="ECO:0000313" key="2">
    <source>
        <dbReference type="EMBL" id="KAK2881346.1"/>
    </source>
</evidence>
<evidence type="ECO:0000256" key="1">
    <source>
        <dbReference type="SAM" id="MobiDB-lite"/>
    </source>
</evidence>
<evidence type="ECO:0000313" key="3">
    <source>
        <dbReference type="Proteomes" id="UP001187343"/>
    </source>
</evidence>
<feature type="region of interest" description="Disordered" evidence="1">
    <location>
        <begin position="1"/>
        <end position="56"/>
    </location>
</feature>
<gene>
    <name evidence="2" type="ORF">Q8A67_018614</name>
</gene>
<organism evidence="2 3">
    <name type="scientific">Cirrhinus molitorella</name>
    <name type="common">mud carp</name>
    <dbReference type="NCBI Taxonomy" id="172907"/>
    <lineage>
        <taxon>Eukaryota</taxon>
        <taxon>Metazoa</taxon>
        <taxon>Chordata</taxon>
        <taxon>Craniata</taxon>
        <taxon>Vertebrata</taxon>
        <taxon>Euteleostomi</taxon>
        <taxon>Actinopterygii</taxon>
        <taxon>Neopterygii</taxon>
        <taxon>Teleostei</taxon>
        <taxon>Ostariophysi</taxon>
        <taxon>Cypriniformes</taxon>
        <taxon>Cyprinidae</taxon>
        <taxon>Labeoninae</taxon>
        <taxon>Labeonini</taxon>
        <taxon>Cirrhinus</taxon>
    </lineage>
</organism>
<dbReference type="EMBL" id="JAUYZG010000018">
    <property type="protein sequence ID" value="KAK2881346.1"/>
    <property type="molecule type" value="Genomic_DNA"/>
</dbReference>
<dbReference type="AlphaFoldDB" id="A0AA88PGM1"/>
<feature type="compositionally biased region" description="Polar residues" evidence="1">
    <location>
        <begin position="1"/>
        <end position="14"/>
    </location>
</feature>
<keyword evidence="3" id="KW-1185">Reference proteome</keyword>
<name>A0AA88PGM1_9TELE</name>
<sequence>MATTSGPSSLQPSSYWKEGSGSLRLSGGCVGASPNDVTETPPTDTPPSDSCKMSPQRQTVWHYLPNHRKMESGKKKTSLIHEGKNSLEGLTRKGLLESQLTYKNVSRTLRFPCSHHTGNGQMKHVLFWWMLGESLWICDDGIE</sequence>
<reference evidence="2" key="1">
    <citation type="submission" date="2023-08" db="EMBL/GenBank/DDBJ databases">
        <title>Chromosome-level Genome Assembly of mud carp (Cirrhinus molitorella).</title>
        <authorList>
            <person name="Liu H."/>
        </authorList>
    </citation>
    <scope>NUCLEOTIDE SEQUENCE</scope>
    <source>
        <strain evidence="2">Prfri</strain>
        <tissue evidence="2">Muscle</tissue>
    </source>
</reference>
<protein>
    <submittedName>
        <fullName evidence="2">Uncharacterized protein</fullName>
    </submittedName>
</protein>
<proteinExistence type="predicted"/>
<dbReference type="Proteomes" id="UP001187343">
    <property type="component" value="Unassembled WGS sequence"/>
</dbReference>
<comment type="caution">
    <text evidence="2">The sequence shown here is derived from an EMBL/GenBank/DDBJ whole genome shotgun (WGS) entry which is preliminary data.</text>
</comment>